<sequence>MRIMKTSNIAGLCLFLLLCFAGSVFAAPQTKCPVMGGDINKEIYADYEGKRIYFCCPACIPAFEKDPAKYLAKMKEMGMEPADIPAEGEGDDAAPAEHDANHEGHAEHAK</sequence>
<reference evidence="4" key="1">
    <citation type="journal article" date="2024" name="Syst. Appl. Microbiol.">
        <title>First single-strain enrichments of Electrothrix cable bacteria, description of E. aestuarii sp. nov. and E. rattekaaiensis sp. nov., and proposal of a cable bacteria taxonomy following the rules of the SeqCode.</title>
        <authorList>
            <person name="Plum-Jensen L.E."/>
            <person name="Schramm A."/>
            <person name="Marshall I.P.G."/>
        </authorList>
    </citation>
    <scope>NUCLEOTIDE SEQUENCE</scope>
    <source>
        <strain evidence="4">Rat1</strain>
    </source>
</reference>
<evidence type="ECO:0000259" key="3">
    <source>
        <dbReference type="Pfam" id="PF04945"/>
    </source>
</evidence>
<dbReference type="GO" id="GO:0016491">
    <property type="term" value="F:oxidoreductase activity"/>
    <property type="evidence" value="ECO:0007669"/>
    <property type="project" value="InterPro"/>
</dbReference>
<organism evidence="4">
    <name type="scientific">Candidatus Electrothrix aestuarii</name>
    <dbReference type="NCBI Taxonomy" id="3062594"/>
    <lineage>
        <taxon>Bacteria</taxon>
        <taxon>Pseudomonadati</taxon>
        <taxon>Thermodesulfobacteriota</taxon>
        <taxon>Desulfobulbia</taxon>
        <taxon>Desulfobulbales</taxon>
        <taxon>Desulfobulbaceae</taxon>
        <taxon>Candidatus Electrothrix</taxon>
    </lineage>
</organism>
<proteinExistence type="predicted"/>
<evidence type="ECO:0000256" key="2">
    <source>
        <dbReference type="SAM" id="SignalP"/>
    </source>
</evidence>
<feature type="domain" description="YHS" evidence="3">
    <location>
        <begin position="33"/>
        <end position="71"/>
    </location>
</feature>
<reference evidence="4" key="2">
    <citation type="submission" date="2024-06" db="EMBL/GenBank/DDBJ databases">
        <authorList>
            <person name="Plum-Jensen L.E."/>
            <person name="Schramm A."/>
            <person name="Marshall I.P.G."/>
        </authorList>
    </citation>
    <scope>NUCLEOTIDE SEQUENCE</scope>
    <source>
        <strain evidence="4">Rat1</strain>
    </source>
</reference>
<feature type="region of interest" description="Disordered" evidence="1">
    <location>
        <begin position="81"/>
        <end position="110"/>
    </location>
</feature>
<dbReference type="AlphaFoldDB" id="A0AAU8LWW6"/>
<feature type="compositionally biased region" description="Basic and acidic residues" evidence="1">
    <location>
        <begin position="95"/>
        <end position="110"/>
    </location>
</feature>
<dbReference type="InterPro" id="IPR012348">
    <property type="entry name" value="RNR-like"/>
</dbReference>
<keyword evidence="2" id="KW-0732">Signal</keyword>
<dbReference type="EMBL" id="CP159373">
    <property type="protein sequence ID" value="XCN73676.1"/>
    <property type="molecule type" value="Genomic_DNA"/>
</dbReference>
<evidence type="ECO:0000256" key="1">
    <source>
        <dbReference type="SAM" id="MobiDB-lite"/>
    </source>
</evidence>
<dbReference type="Gene3D" id="1.10.620.20">
    <property type="entry name" value="Ribonucleotide Reductase, subunit A"/>
    <property type="match status" value="1"/>
</dbReference>
<dbReference type="KEGG" id="eaj:Q3M24_02675"/>
<accession>A0AAU8LWW6</accession>
<gene>
    <name evidence="4" type="ORF">Q3M24_02675</name>
</gene>
<protein>
    <submittedName>
        <fullName evidence="4">YHS domain-containing protein</fullName>
    </submittedName>
</protein>
<evidence type="ECO:0000313" key="4">
    <source>
        <dbReference type="EMBL" id="XCN73676.1"/>
    </source>
</evidence>
<feature type="signal peptide" evidence="2">
    <location>
        <begin position="1"/>
        <end position="26"/>
    </location>
</feature>
<name>A0AAU8LWW6_9BACT</name>
<feature type="chain" id="PRO_5043728499" evidence="2">
    <location>
        <begin position="27"/>
        <end position="110"/>
    </location>
</feature>
<dbReference type="Pfam" id="PF04945">
    <property type="entry name" value="YHS"/>
    <property type="match status" value="1"/>
</dbReference>
<dbReference type="SUPFAM" id="SSF47240">
    <property type="entry name" value="Ferritin-like"/>
    <property type="match status" value="1"/>
</dbReference>
<dbReference type="InterPro" id="IPR007029">
    <property type="entry name" value="YHS_dom"/>
</dbReference>
<dbReference type="InterPro" id="IPR009078">
    <property type="entry name" value="Ferritin-like_SF"/>
</dbReference>